<organism evidence="10 11">
    <name type="scientific">Candidatus Microsaccharimonas sossegonensis</name>
    <dbReference type="NCBI Taxonomy" id="2506948"/>
    <lineage>
        <taxon>Bacteria</taxon>
        <taxon>Candidatus Saccharimonadota</taxon>
        <taxon>Candidatus Saccharimonadia</taxon>
        <taxon>Candidatus Saccharimonadales</taxon>
        <taxon>Candidatus Saccharimonadaceae</taxon>
        <taxon>Candidatus Microsaccharimonas</taxon>
    </lineage>
</organism>
<name>A0A4Q0AI66_9BACT</name>
<evidence type="ECO:0000256" key="3">
    <source>
        <dbReference type="ARBA" id="ARBA00022553"/>
    </source>
</evidence>
<keyword evidence="8" id="KW-0812">Transmembrane</keyword>
<feature type="transmembrane region" description="Helical" evidence="8">
    <location>
        <begin position="12"/>
        <end position="31"/>
    </location>
</feature>
<dbReference type="InterPro" id="IPR036097">
    <property type="entry name" value="HisK_dim/P_sf"/>
</dbReference>
<comment type="caution">
    <text evidence="10">The sequence shown here is derived from an EMBL/GenBank/DDBJ whole genome shotgun (WGS) entry which is preliminary data.</text>
</comment>
<dbReference type="InterPro" id="IPR004358">
    <property type="entry name" value="Sig_transdc_His_kin-like_C"/>
</dbReference>
<dbReference type="Pfam" id="PF02518">
    <property type="entry name" value="HATPase_c"/>
    <property type="match status" value="1"/>
</dbReference>
<dbReference type="InterPro" id="IPR036890">
    <property type="entry name" value="HATPase_C_sf"/>
</dbReference>
<keyword evidence="8" id="KW-1133">Transmembrane helix</keyword>
<dbReference type="GO" id="GO:0000155">
    <property type="term" value="F:phosphorelay sensor kinase activity"/>
    <property type="evidence" value="ECO:0007669"/>
    <property type="project" value="InterPro"/>
</dbReference>
<dbReference type="InterPro" id="IPR050351">
    <property type="entry name" value="BphY/WalK/GraS-like"/>
</dbReference>
<dbReference type="EMBL" id="SCKX01000001">
    <property type="protein sequence ID" value="RWZ78689.1"/>
    <property type="molecule type" value="Genomic_DNA"/>
</dbReference>
<dbReference type="SMART" id="SM00387">
    <property type="entry name" value="HATPase_c"/>
    <property type="match status" value="1"/>
</dbReference>
<dbReference type="InterPro" id="IPR003661">
    <property type="entry name" value="HisK_dim/P_dom"/>
</dbReference>
<keyword evidence="3" id="KW-0597">Phosphoprotein</keyword>
<evidence type="ECO:0000256" key="5">
    <source>
        <dbReference type="ARBA" id="ARBA00022777"/>
    </source>
</evidence>
<evidence type="ECO:0000313" key="11">
    <source>
        <dbReference type="Proteomes" id="UP000289257"/>
    </source>
</evidence>
<feature type="transmembrane region" description="Helical" evidence="8">
    <location>
        <begin position="89"/>
        <end position="116"/>
    </location>
</feature>
<accession>A0A4Q0AI66</accession>
<dbReference type="GO" id="GO:0016036">
    <property type="term" value="P:cellular response to phosphate starvation"/>
    <property type="evidence" value="ECO:0007669"/>
    <property type="project" value="TreeGrafter"/>
</dbReference>
<dbReference type="SUPFAM" id="SSF47384">
    <property type="entry name" value="Homodimeric domain of signal transducing histidine kinase"/>
    <property type="match status" value="1"/>
</dbReference>
<dbReference type="Gene3D" id="3.30.565.10">
    <property type="entry name" value="Histidine kinase-like ATPase, C-terminal domain"/>
    <property type="match status" value="1"/>
</dbReference>
<proteinExistence type="predicted"/>
<dbReference type="Proteomes" id="UP000289257">
    <property type="component" value="Unassembled WGS sequence"/>
</dbReference>
<dbReference type="SUPFAM" id="SSF55874">
    <property type="entry name" value="ATPase domain of HSP90 chaperone/DNA topoisomerase II/histidine kinase"/>
    <property type="match status" value="1"/>
</dbReference>
<dbReference type="PANTHER" id="PTHR45453">
    <property type="entry name" value="PHOSPHATE REGULON SENSOR PROTEIN PHOR"/>
    <property type="match status" value="1"/>
</dbReference>
<dbReference type="Gene3D" id="1.10.287.130">
    <property type="match status" value="1"/>
</dbReference>
<keyword evidence="5" id="KW-0418">Kinase</keyword>
<comment type="catalytic activity">
    <reaction evidence="1">
        <text>ATP + protein L-histidine = ADP + protein N-phospho-L-histidine.</text>
        <dbReference type="EC" id="2.7.13.3"/>
    </reaction>
</comment>
<evidence type="ECO:0000259" key="9">
    <source>
        <dbReference type="PROSITE" id="PS50109"/>
    </source>
</evidence>
<dbReference type="CDD" id="cd00082">
    <property type="entry name" value="HisKA"/>
    <property type="match status" value="1"/>
</dbReference>
<dbReference type="EC" id="2.7.13.3" evidence="2"/>
<keyword evidence="4" id="KW-0808">Transferase</keyword>
<feature type="region of interest" description="Disordered" evidence="7">
    <location>
        <begin position="56"/>
        <end position="76"/>
    </location>
</feature>
<evidence type="ECO:0000256" key="4">
    <source>
        <dbReference type="ARBA" id="ARBA00022679"/>
    </source>
</evidence>
<keyword evidence="11" id="KW-1185">Reference proteome</keyword>
<dbReference type="PROSITE" id="PS50109">
    <property type="entry name" value="HIS_KIN"/>
    <property type="match status" value="1"/>
</dbReference>
<protein>
    <recommendedName>
        <fullName evidence="2">histidine kinase</fullName>
        <ecNumber evidence="2">2.7.13.3</ecNumber>
    </recommendedName>
</protein>
<dbReference type="PRINTS" id="PR00344">
    <property type="entry name" value="BCTRLSENSOR"/>
</dbReference>
<dbReference type="GO" id="GO:0004721">
    <property type="term" value="F:phosphoprotein phosphatase activity"/>
    <property type="evidence" value="ECO:0007669"/>
    <property type="project" value="TreeGrafter"/>
</dbReference>
<evidence type="ECO:0000256" key="8">
    <source>
        <dbReference type="SAM" id="Phobius"/>
    </source>
</evidence>
<keyword evidence="6" id="KW-0902">Two-component regulatory system</keyword>
<evidence type="ECO:0000313" key="10">
    <source>
        <dbReference type="EMBL" id="RWZ78689.1"/>
    </source>
</evidence>
<dbReference type="GO" id="GO:0005886">
    <property type="term" value="C:plasma membrane"/>
    <property type="evidence" value="ECO:0007669"/>
    <property type="project" value="TreeGrafter"/>
</dbReference>
<evidence type="ECO:0000256" key="6">
    <source>
        <dbReference type="ARBA" id="ARBA00023012"/>
    </source>
</evidence>
<dbReference type="InterPro" id="IPR005467">
    <property type="entry name" value="His_kinase_dom"/>
</dbReference>
<dbReference type="CDD" id="cd00075">
    <property type="entry name" value="HATPase"/>
    <property type="match status" value="1"/>
</dbReference>
<feature type="domain" description="Histidine kinase" evidence="9">
    <location>
        <begin position="136"/>
        <end position="347"/>
    </location>
</feature>
<reference evidence="10" key="1">
    <citation type="submission" date="2019-01" db="EMBL/GenBank/DDBJ databases">
        <title>Genomic signatures and co-occurrence patterns of the ultra-small Saccharimodia (Patescibacteria phylum) suggest a symbiotic lifestyle.</title>
        <authorList>
            <person name="Lemos L."/>
            <person name="Medeiros J."/>
            <person name="Andreote F."/>
            <person name="Fernandes G."/>
            <person name="Varani A."/>
            <person name="Oliveira G."/>
            <person name="Pylro V."/>
        </authorList>
    </citation>
    <scope>NUCLEOTIDE SEQUENCE [LARGE SCALE GENOMIC DNA]</scope>
    <source>
        <strain evidence="10">AMD02</strain>
    </source>
</reference>
<evidence type="ECO:0000256" key="7">
    <source>
        <dbReference type="SAM" id="MobiDB-lite"/>
    </source>
</evidence>
<dbReference type="SMART" id="SM00388">
    <property type="entry name" value="HisKA"/>
    <property type="match status" value="1"/>
</dbReference>
<sequence length="358" mass="40862">MFKSATVKLTGWYLVILMVISLLFSVAIYQLNFQEINLRLENLQQGITNSRMMRSRVNQPGVSPADRSISPNSFQQEQDQLRLDQSHQAAVQMILALVYINIFVLIAGGFGSYFLARRTLGPIEKSHEAQSRFTSDASHELRTPLAAMKAELEVSLRDEKLTPEEAREQLESNLEEVNKLISLSEMLLKMARLDYDKLEKKHINLVEMLPSVMKPFAKYKKRFDITTRKSAMLVGNEAAIMELMNILIENAIKYSPERSRISIRIFERRTMTGFEIKNTGTPIHPEKLPHIFDRFYRADTSRTESGKNGYGLGLAIAKKITDIHHGYIQASSTEKETSFTCYLPNIRNITAKIQDPSL</sequence>
<keyword evidence="8" id="KW-0472">Membrane</keyword>
<evidence type="ECO:0000256" key="1">
    <source>
        <dbReference type="ARBA" id="ARBA00000085"/>
    </source>
</evidence>
<gene>
    <name evidence="10" type="ORF">EOT05_02995</name>
</gene>
<dbReference type="AlphaFoldDB" id="A0A4Q0AI66"/>
<dbReference type="InterPro" id="IPR003594">
    <property type="entry name" value="HATPase_dom"/>
</dbReference>
<dbReference type="Pfam" id="PF00512">
    <property type="entry name" value="HisKA"/>
    <property type="match status" value="1"/>
</dbReference>
<dbReference type="PANTHER" id="PTHR45453:SF1">
    <property type="entry name" value="PHOSPHATE REGULON SENSOR PROTEIN PHOR"/>
    <property type="match status" value="1"/>
</dbReference>
<evidence type="ECO:0000256" key="2">
    <source>
        <dbReference type="ARBA" id="ARBA00012438"/>
    </source>
</evidence>